<proteinExistence type="inferred from homology"/>
<keyword evidence="5" id="KW-0227">DNA damage</keyword>
<dbReference type="PANTHER" id="PTHR15271">
    <property type="entry name" value="CHROMATIN ASSEMBLY FACTOR 1 SUBUNIT B"/>
    <property type="match status" value="1"/>
</dbReference>
<evidence type="ECO:0000259" key="11">
    <source>
        <dbReference type="Pfam" id="PF24105"/>
    </source>
</evidence>
<evidence type="ECO:0000256" key="3">
    <source>
        <dbReference type="ARBA" id="ARBA00022574"/>
    </source>
</evidence>
<dbReference type="PROSITE" id="PS50082">
    <property type="entry name" value="WD_REPEATS_2"/>
    <property type="match status" value="1"/>
</dbReference>
<dbReference type="Pfam" id="PF24105">
    <property type="entry name" value="Beta-prop_CAF1B_HIR1"/>
    <property type="match status" value="2"/>
</dbReference>
<dbReference type="InterPro" id="IPR036322">
    <property type="entry name" value="WD40_repeat_dom_sf"/>
</dbReference>
<feature type="compositionally biased region" description="Polar residues" evidence="10">
    <location>
        <begin position="605"/>
        <end position="614"/>
    </location>
</feature>
<keyword evidence="4" id="KW-0677">Repeat</keyword>
<dbReference type="GO" id="GO:0005634">
    <property type="term" value="C:nucleus"/>
    <property type="evidence" value="ECO:0007669"/>
    <property type="project" value="UniProtKB-SubCell"/>
</dbReference>
<dbReference type="PANTHER" id="PTHR15271:SF4">
    <property type="entry name" value="CHROMATIN ASSEMBLY FACTOR 1 SUBUNIT B"/>
    <property type="match status" value="1"/>
</dbReference>
<dbReference type="InterPro" id="IPR055410">
    <property type="entry name" value="Beta-prop_CAF1B_HIR1"/>
</dbReference>
<dbReference type="Proteomes" id="UP000243686">
    <property type="component" value="Unassembled WGS sequence"/>
</dbReference>
<evidence type="ECO:0000256" key="6">
    <source>
        <dbReference type="ARBA" id="ARBA00022853"/>
    </source>
</evidence>
<accession>A0A1S8WJ27</accession>
<keyword evidence="13" id="KW-1185">Reference proteome</keyword>
<dbReference type="SMART" id="SM00320">
    <property type="entry name" value="WD40"/>
    <property type="match status" value="4"/>
</dbReference>
<dbReference type="Pfam" id="PF00400">
    <property type="entry name" value="WD40"/>
    <property type="match status" value="1"/>
</dbReference>
<evidence type="ECO:0000256" key="8">
    <source>
        <dbReference type="ARBA" id="ARBA00023242"/>
    </source>
</evidence>
<name>A0A1S8WJ27_OPIVI</name>
<dbReference type="AlphaFoldDB" id="A0A1S8WJ27"/>
<reference evidence="12 13" key="1">
    <citation type="submission" date="2015-03" db="EMBL/GenBank/DDBJ databases">
        <title>Draft genome of the nematode, Opisthorchis viverrini.</title>
        <authorList>
            <person name="Mitreva M."/>
        </authorList>
    </citation>
    <scope>NUCLEOTIDE SEQUENCE [LARGE SCALE GENOMIC DNA]</scope>
    <source>
        <strain evidence="12">Khon Kaen</strain>
    </source>
</reference>
<dbReference type="SUPFAM" id="SSF50978">
    <property type="entry name" value="WD40 repeat-like"/>
    <property type="match status" value="1"/>
</dbReference>
<comment type="similarity">
    <text evidence="2">Belongs to the WD repeat HIR1 family.</text>
</comment>
<evidence type="ECO:0000256" key="10">
    <source>
        <dbReference type="SAM" id="MobiDB-lite"/>
    </source>
</evidence>
<organism evidence="12 13">
    <name type="scientific">Opisthorchis viverrini</name>
    <name type="common">Southeast Asian liver fluke</name>
    <dbReference type="NCBI Taxonomy" id="6198"/>
    <lineage>
        <taxon>Eukaryota</taxon>
        <taxon>Metazoa</taxon>
        <taxon>Spiralia</taxon>
        <taxon>Lophotrochozoa</taxon>
        <taxon>Platyhelminthes</taxon>
        <taxon>Trematoda</taxon>
        <taxon>Digenea</taxon>
        <taxon>Opisthorchiida</taxon>
        <taxon>Opisthorchiata</taxon>
        <taxon>Opisthorchiidae</taxon>
        <taxon>Opisthorchis</taxon>
    </lineage>
</organism>
<dbReference type="GO" id="GO:0006281">
    <property type="term" value="P:DNA repair"/>
    <property type="evidence" value="ECO:0007669"/>
    <property type="project" value="UniProtKB-KW"/>
</dbReference>
<dbReference type="Gene3D" id="2.130.10.10">
    <property type="entry name" value="YVTN repeat-like/Quinoprotein amine dehydrogenase"/>
    <property type="match status" value="2"/>
</dbReference>
<keyword evidence="6" id="KW-0156">Chromatin regulator</keyword>
<evidence type="ECO:0000256" key="7">
    <source>
        <dbReference type="ARBA" id="ARBA00023204"/>
    </source>
</evidence>
<feature type="compositionally biased region" description="Polar residues" evidence="10">
    <location>
        <begin position="669"/>
        <end position="683"/>
    </location>
</feature>
<dbReference type="InterPro" id="IPR015943">
    <property type="entry name" value="WD40/YVTN_repeat-like_dom_sf"/>
</dbReference>
<feature type="compositionally biased region" description="Basic and acidic residues" evidence="10">
    <location>
        <begin position="215"/>
        <end position="229"/>
    </location>
</feature>
<feature type="non-terminal residue" evidence="12">
    <location>
        <position position="701"/>
    </location>
</feature>
<dbReference type="GO" id="GO:0006334">
    <property type="term" value="P:nucleosome assembly"/>
    <property type="evidence" value="ECO:0007669"/>
    <property type="project" value="TreeGrafter"/>
</dbReference>
<feature type="repeat" description="WD" evidence="9">
    <location>
        <begin position="169"/>
        <end position="210"/>
    </location>
</feature>
<evidence type="ECO:0000313" key="12">
    <source>
        <dbReference type="EMBL" id="OON14444.1"/>
    </source>
</evidence>
<evidence type="ECO:0000256" key="9">
    <source>
        <dbReference type="PROSITE-ProRule" id="PRU00221"/>
    </source>
</evidence>
<evidence type="ECO:0000256" key="4">
    <source>
        <dbReference type="ARBA" id="ARBA00022737"/>
    </source>
</evidence>
<gene>
    <name evidence="12" type="ORF">X801_09764</name>
</gene>
<evidence type="ECO:0000313" key="13">
    <source>
        <dbReference type="Proteomes" id="UP000243686"/>
    </source>
</evidence>
<comment type="subcellular location">
    <subcellularLocation>
        <location evidence="1">Nucleus</location>
    </subcellularLocation>
</comment>
<dbReference type="InterPro" id="IPR001680">
    <property type="entry name" value="WD40_rpt"/>
</dbReference>
<sequence>MRLQTPEIAWHETLPIYSCDLQHSFPTVVHSDTDKANRAPLMDLLLSEETDELRLNLTEPIWTRLATAGGDNVVRLWRVTLDWISAGPEPKTRSVVQRTSQKDSDGNLQGVMGQHLSYLASLKRHEKPHTHSHDSRDSCDFLGQVLLRRFSNQICLHPNPSDHVNGSPLRRHLEDIYDICWAPDSQALISGSVDHSLIVWQLDLPTALKSTLPPTDEKSAKLPLSEDRPNGNVITPPPTPSSGSGATKCLILRDHKHYVQGVTWDPLGFYVASLSSDRACRVYRAGTRTCLAHVAKAGKQRLFQDDSWKSFFRRLTFSPDGLLLACPSGNLEGAVFAGSVAAAASLATSGAVPPEPTNALPLPVAAPQHAAHLFLRSNFTKPVVSLPTGPRPVVCVRFCLQPFQLRTTPTLGSNLVEGTQHPNSLFDLPYRWLFCLVLEDGVLFYDTQQTSPFAQVSQFHYQALNDATWSADGHLVVVCSTDGYCSLIHFARGELGAAYRGPIGVKTDVIPPMGEPTSVRMAESTDEANTVPPTSVSNSTVSGEIMNAEDSNMRPHTPEKPNDHSGKAIRAMEVSLPTSPSSPAKKRRIPLTTLSSDVTPHALDLNNNSQSHTERLSTTTKEQALQSVEIKSDIVTEHKMLTETSKSTSYGQKRRVSFVTLDTAPATLVTPSRNIDPSNSVQNDPIGGLDSSSSPNDATST</sequence>
<protein>
    <submittedName>
        <fullName evidence="12">WD domain, G-beta repeat protein</fullName>
    </submittedName>
</protein>
<evidence type="ECO:0000256" key="1">
    <source>
        <dbReference type="ARBA" id="ARBA00004123"/>
    </source>
</evidence>
<dbReference type="GO" id="GO:0006335">
    <property type="term" value="P:DNA replication-dependent chromatin assembly"/>
    <property type="evidence" value="ECO:0007669"/>
    <property type="project" value="InterPro"/>
</dbReference>
<feature type="region of interest" description="Disordered" evidence="10">
    <location>
        <begin position="211"/>
        <end position="245"/>
    </location>
</feature>
<keyword evidence="7" id="KW-0234">DNA repair</keyword>
<feature type="compositionally biased region" description="Polar residues" evidence="10">
    <location>
        <begin position="690"/>
        <end position="701"/>
    </location>
</feature>
<evidence type="ECO:0000256" key="5">
    <source>
        <dbReference type="ARBA" id="ARBA00022763"/>
    </source>
</evidence>
<evidence type="ECO:0000256" key="2">
    <source>
        <dbReference type="ARBA" id="ARBA00007306"/>
    </source>
</evidence>
<feature type="domain" description="CAF1B/HIR1 beta-propeller" evidence="11">
    <location>
        <begin position="366"/>
        <end position="495"/>
    </location>
</feature>
<dbReference type="GO" id="GO:0033186">
    <property type="term" value="C:CAF-1 complex"/>
    <property type="evidence" value="ECO:0007669"/>
    <property type="project" value="TreeGrafter"/>
</dbReference>
<feature type="region of interest" description="Disordered" evidence="10">
    <location>
        <begin position="669"/>
        <end position="701"/>
    </location>
</feature>
<feature type="region of interest" description="Disordered" evidence="10">
    <location>
        <begin position="592"/>
        <end position="614"/>
    </location>
</feature>
<dbReference type="PROSITE" id="PS50294">
    <property type="entry name" value="WD_REPEATS_REGION"/>
    <property type="match status" value="1"/>
</dbReference>
<feature type="region of interest" description="Disordered" evidence="10">
    <location>
        <begin position="547"/>
        <end position="566"/>
    </location>
</feature>
<feature type="domain" description="CAF1B/HIR1 beta-propeller" evidence="11">
    <location>
        <begin position="247"/>
        <end position="336"/>
    </location>
</feature>
<feature type="compositionally biased region" description="Basic and acidic residues" evidence="10">
    <location>
        <begin position="551"/>
        <end position="566"/>
    </location>
</feature>
<keyword evidence="3 9" id="KW-0853">WD repeat</keyword>
<keyword evidence="8" id="KW-0539">Nucleus</keyword>
<dbReference type="InterPro" id="IPR045145">
    <property type="entry name" value="PTHR15271"/>
</dbReference>
<dbReference type="EMBL" id="KV906649">
    <property type="protein sequence ID" value="OON14444.1"/>
    <property type="molecule type" value="Genomic_DNA"/>
</dbReference>